<reference evidence="2" key="1">
    <citation type="submission" date="2017-01" db="EMBL/GenBank/DDBJ databases">
        <authorList>
            <person name="Varghese N."/>
            <person name="Submissions S."/>
        </authorList>
    </citation>
    <scope>NUCLEOTIDE SEQUENCE [LARGE SCALE GENOMIC DNA]</scope>
    <source>
        <strain evidence="2">ATCC 51758</strain>
    </source>
</reference>
<dbReference type="AlphaFoldDB" id="A0A1N7AHK9"/>
<dbReference type="OrthoDB" id="9767470at2"/>
<proteinExistence type="predicted"/>
<dbReference type="Proteomes" id="UP000186819">
    <property type="component" value="Unassembled WGS sequence"/>
</dbReference>
<accession>A0A1N7AHK9</accession>
<protein>
    <submittedName>
        <fullName evidence="1">Uncharacterized membrane-anchored protein</fullName>
    </submittedName>
</protein>
<dbReference type="EMBL" id="FTMD01000014">
    <property type="protein sequence ID" value="SIR38640.1"/>
    <property type="molecule type" value="Genomic_DNA"/>
</dbReference>
<dbReference type="RefSeq" id="WP_076603637.1">
    <property type="nucleotide sequence ID" value="NZ_FTMD01000014.1"/>
</dbReference>
<keyword evidence="2" id="KW-1185">Reference proteome</keyword>
<dbReference type="Pfam" id="PF11902">
    <property type="entry name" value="DUF3422"/>
    <property type="match status" value="1"/>
</dbReference>
<evidence type="ECO:0000313" key="1">
    <source>
        <dbReference type="EMBL" id="SIR38640.1"/>
    </source>
</evidence>
<dbReference type="InterPro" id="IPR021830">
    <property type="entry name" value="DUF3422"/>
</dbReference>
<gene>
    <name evidence="1" type="ORF">SAMN05421829_11466</name>
</gene>
<evidence type="ECO:0000313" key="2">
    <source>
        <dbReference type="Proteomes" id="UP000186819"/>
    </source>
</evidence>
<name>A0A1N7AHK9_9RHOO</name>
<organism evidence="1 2">
    <name type="scientific">Aromatoleum tolulyticum</name>
    <dbReference type="NCBI Taxonomy" id="34027"/>
    <lineage>
        <taxon>Bacteria</taxon>
        <taxon>Pseudomonadati</taxon>
        <taxon>Pseudomonadota</taxon>
        <taxon>Betaproteobacteria</taxon>
        <taxon>Rhodocyclales</taxon>
        <taxon>Rhodocyclaceae</taxon>
        <taxon>Aromatoleum</taxon>
    </lineage>
</organism>
<sequence length="449" mass="49186">MNLPRSLNHPQRLALASEIHSRPFMVIGAPARVSHLAIHCDEGGGGGRGGDWHERTLQALCARFGVSGPKDGAQHFFHDFGHFRIKWERHTEFATFTFVEPGCGGADFAHTAMRHVPMDWLESLGASVVVASHIHAEVGEPLDLADERLHGLFPMPPLVGSRVLSGGEIWTDFQVGPDGFSRYLVRDTGLREAQMGRLVQRICEIETYLMMALLALPLAREGIGRLDGIEEDLSGFGARMCELEIDGDAEQLLHEISRLDARMRAMSHATGYRFSAAQAYYRIVQARIGELREQRIEGVPTIGEFMERRLAPAMDSCVSVAARQDALAHKVSRANDMLRTRVNLAQERQNQGVLESLSRSARLQLRLQQAVEGLSVVAISYYGIGLAAYALKALKGWGVDVPVDQAIGLALPLVAGATWFGLRRMHARLHRGGERSALSGSGVAAAAHD</sequence>